<evidence type="ECO:0000256" key="2">
    <source>
        <dbReference type="ARBA" id="ARBA00022692"/>
    </source>
</evidence>
<feature type="domain" description="Rhodopsin" evidence="8">
    <location>
        <begin position="44"/>
        <end position="253"/>
    </location>
</feature>
<dbReference type="GO" id="GO:0016020">
    <property type="term" value="C:membrane"/>
    <property type="evidence" value="ECO:0007669"/>
    <property type="project" value="UniProtKB-SubCell"/>
</dbReference>
<feature type="transmembrane region" description="Helical" evidence="7">
    <location>
        <begin position="103"/>
        <end position="122"/>
    </location>
</feature>
<keyword evidence="10" id="KW-1185">Reference proteome</keyword>
<evidence type="ECO:0000256" key="6">
    <source>
        <dbReference type="SAM" id="MobiDB-lite"/>
    </source>
</evidence>
<feature type="transmembrane region" description="Helical" evidence="7">
    <location>
        <begin position="266"/>
        <end position="283"/>
    </location>
</feature>
<feature type="region of interest" description="Disordered" evidence="6">
    <location>
        <begin position="375"/>
        <end position="397"/>
    </location>
</feature>
<feature type="transmembrane region" description="Helical" evidence="7">
    <location>
        <begin position="142"/>
        <end position="166"/>
    </location>
</feature>
<evidence type="ECO:0000256" key="4">
    <source>
        <dbReference type="ARBA" id="ARBA00023136"/>
    </source>
</evidence>
<accession>A0AAD6N7E5</accession>
<proteinExistence type="inferred from homology"/>
<evidence type="ECO:0000256" key="1">
    <source>
        <dbReference type="ARBA" id="ARBA00004141"/>
    </source>
</evidence>
<evidence type="ECO:0000256" key="5">
    <source>
        <dbReference type="ARBA" id="ARBA00038359"/>
    </source>
</evidence>
<dbReference type="EMBL" id="JAQJZL010000010">
    <property type="protein sequence ID" value="KAJ6035512.1"/>
    <property type="molecule type" value="Genomic_DNA"/>
</dbReference>
<keyword evidence="4 7" id="KW-0472">Membrane</keyword>
<comment type="similarity">
    <text evidence="5">Belongs to the SAT4 family.</text>
</comment>
<comment type="caution">
    <text evidence="9">The sequence shown here is derived from an EMBL/GenBank/DDBJ whole genome shotgun (WGS) entry which is preliminary data.</text>
</comment>
<evidence type="ECO:0000313" key="9">
    <source>
        <dbReference type="EMBL" id="KAJ6035512.1"/>
    </source>
</evidence>
<evidence type="ECO:0000259" key="8">
    <source>
        <dbReference type="Pfam" id="PF20684"/>
    </source>
</evidence>
<feature type="transmembrane region" description="Helical" evidence="7">
    <location>
        <begin position="63"/>
        <end position="83"/>
    </location>
</feature>
<feature type="compositionally biased region" description="Basic and acidic residues" evidence="6">
    <location>
        <begin position="384"/>
        <end position="397"/>
    </location>
</feature>
<dbReference type="Pfam" id="PF20684">
    <property type="entry name" value="Fung_rhodopsin"/>
    <property type="match status" value="1"/>
</dbReference>
<feature type="region of interest" description="Disordered" evidence="6">
    <location>
        <begin position="493"/>
        <end position="571"/>
    </location>
</feature>
<keyword evidence="3 7" id="KW-1133">Transmembrane helix</keyword>
<dbReference type="PANTHER" id="PTHR33048:SF19">
    <property type="entry name" value="MEMBRANE PROTEIN PTH11-LIKE, PUTATIVE (AFU_ORTHOLOGUE AFUA_1G14080)-RELATED"/>
    <property type="match status" value="1"/>
</dbReference>
<dbReference type="AlphaFoldDB" id="A0AAD6N7E5"/>
<dbReference type="Proteomes" id="UP001219568">
    <property type="component" value="Unassembled WGS sequence"/>
</dbReference>
<feature type="compositionally biased region" description="Low complexity" evidence="6">
    <location>
        <begin position="552"/>
        <end position="563"/>
    </location>
</feature>
<dbReference type="PANTHER" id="PTHR33048">
    <property type="entry name" value="PTH11-LIKE INTEGRAL MEMBRANE PROTEIN (AFU_ORTHOLOGUE AFUA_5G11245)"/>
    <property type="match status" value="1"/>
</dbReference>
<gene>
    <name evidence="9" type="ORF">N7460_009687</name>
</gene>
<name>A0AAD6N7E5_PENCN</name>
<dbReference type="InterPro" id="IPR049326">
    <property type="entry name" value="Rhodopsin_dom_fungi"/>
</dbReference>
<comment type="subcellular location">
    <subcellularLocation>
        <location evidence="1">Membrane</location>
        <topology evidence="1">Multi-pass membrane protein</topology>
    </subcellularLocation>
</comment>
<protein>
    <recommendedName>
        <fullName evidence="8">Rhodopsin domain-containing protein</fullName>
    </recommendedName>
</protein>
<feature type="transmembrane region" description="Helical" evidence="7">
    <location>
        <begin position="30"/>
        <end position="51"/>
    </location>
</feature>
<evidence type="ECO:0000256" key="3">
    <source>
        <dbReference type="ARBA" id="ARBA00022989"/>
    </source>
</evidence>
<evidence type="ECO:0000313" key="10">
    <source>
        <dbReference type="Proteomes" id="UP001219568"/>
    </source>
</evidence>
<feature type="transmembrane region" description="Helical" evidence="7">
    <location>
        <begin position="225"/>
        <end position="246"/>
    </location>
</feature>
<dbReference type="InterPro" id="IPR052337">
    <property type="entry name" value="SAT4-like"/>
</dbReference>
<keyword evidence="2 7" id="KW-0812">Transmembrane</keyword>
<sequence>MADSMLARGIYPDNPPAMQTRDQINPTLMMSWWATGFSLAIIIVRLCGRYIRIERFFPEDKVVMISVFPLVIRMVLVHFVLVLGTNNTTTGELTGQEIRNRELGSKLVLAARIFYAIFIWTAKLTVCEFLKRVTGLVWRRSVALFLRFITFFLISTLVAVVIATLAECQPFNHYWQVIPDPGPTCRTGYVNLITMGTCDVITDLLLIAFPVPIIMLAQMPLKRKLALVILFCLSLLLVAITCYRVPSVIHHSGSQQYRSLLASLEILAATAVSNALVIGSFVRDRGVKKLKYKRDQGSASVSESMDKSFIRRNTIMQNQWGSDSDLATGLCIRLDPDMCISPTTTADGTPLPRPAPHVALSSHMPLSVARTGTIDPSWSFTTSRRSDDDHASATDSLDIKISPREYLRTNTSPRESAAVAPRRVSFSDVGGLLTRALPDDPHTRPSVSRSNTTLTLNTLAHAPTPGPAEASQWRSGSRTFLEDLGIVAPHSSSRLYGHARPGIGRSQTLPQPQPQPQTQSQPQTHVLPVYGSSSDITLDGDVELQDVGGLLSKQHQGQSQSQSQDRDRDNS</sequence>
<feature type="transmembrane region" description="Helical" evidence="7">
    <location>
        <begin position="189"/>
        <end position="213"/>
    </location>
</feature>
<organism evidence="9 10">
    <name type="scientific">Penicillium canescens</name>
    <dbReference type="NCBI Taxonomy" id="5083"/>
    <lineage>
        <taxon>Eukaryota</taxon>
        <taxon>Fungi</taxon>
        <taxon>Dikarya</taxon>
        <taxon>Ascomycota</taxon>
        <taxon>Pezizomycotina</taxon>
        <taxon>Eurotiomycetes</taxon>
        <taxon>Eurotiomycetidae</taxon>
        <taxon>Eurotiales</taxon>
        <taxon>Aspergillaceae</taxon>
        <taxon>Penicillium</taxon>
    </lineage>
</organism>
<reference evidence="9" key="1">
    <citation type="journal article" date="2023" name="IMA Fungus">
        <title>Comparative genomic study of the Penicillium genus elucidates a diverse pangenome and 15 lateral gene transfer events.</title>
        <authorList>
            <person name="Petersen C."/>
            <person name="Sorensen T."/>
            <person name="Nielsen M.R."/>
            <person name="Sondergaard T.E."/>
            <person name="Sorensen J.L."/>
            <person name="Fitzpatrick D.A."/>
            <person name="Frisvad J.C."/>
            <person name="Nielsen K.L."/>
        </authorList>
    </citation>
    <scope>NUCLEOTIDE SEQUENCE</scope>
    <source>
        <strain evidence="9">IBT 15450</strain>
    </source>
</reference>
<evidence type="ECO:0000256" key="7">
    <source>
        <dbReference type="SAM" id="Phobius"/>
    </source>
</evidence>
<feature type="compositionally biased region" description="Low complexity" evidence="6">
    <location>
        <begin position="506"/>
        <end position="524"/>
    </location>
</feature>
<reference evidence="9" key="2">
    <citation type="submission" date="2023-01" db="EMBL/GenBank/DDBJ databases">
        <authorList>
            <person name="Petersen C."/>
        </authorList>
    </citation>
    <scope>NUCLEOTIDE SEQUENCE</scope>
    <source>
        <strain evidence="9">IBT 15450</strain>
    </source>
</reference>